<dbReference type="CDD" id="cd00564">
    <property type="entry name" value="TMP_TenI"/>
    <property type="match status" value="1"/>
</dbReference>
<keyword evidence="3" id="KW-1185">Reference proteome</keyword>
<accession>A0ABY3PC67</accession>
<name>A0ABY3PC67_9STAP</name>
<evidence type="ECO:0000313" key="2">
    <source>
        <dbReference type="EMBL" id="UEX89818.1"/>
    </source>
</evidence>
<dbReference type="Gene3D" id="3.20.20.70">
    <property type="entry name" value="Aldolase class I"/>
    <property type="match status" value="1"/>
</dbReference>
<reference evidence="2 3" key="1">
    <citation type="journal article" date="2022" name="Pathogens">
        <title>Staphylococcus ratti sp. nov. Isolated from a Lab Rat.</title>
        <authorList>
            <person name="Kovarovic V."/>
            <person name="Sedlacek I."/>
            <person name="Petras P."/>
            <person name="Kralova S."/>
            <person name="Maslanova I."/>
            <person name="Svec P."/>
            <person name="Neumann-Schaal M."/>
            <person name="Botka T."/>
            <person name="Gelbicova T."/>
            <person name="Stankova E."/>
            <person name="Doskar J."/>
            <person name="Pantucek R."/>
        </authorList>
    </citation>
    <scope>NUCLEOTIDE SEQUENCE [LARGE SCALE GENOMIC DNA]</scope>
    <source>
        <strain evidence="2 3">CCM 9025</strain>
    </source>
</reference>
<evidence type="ECO:0000313" key="3">
    <source>
        <dbReference type="Proteomes" id="UP001197626"/>
    </source>
</evidence>
<dbReference type="Proteomes" id="UP001197626">
    <property type="component" value="Chromosome"/>
</dbReference>
<dbReference type="InterPro" id="IPR013785">
    <property type="entry name" value="Aldolase_TIM"/>
</dbReference>
<dbReference type="SUPFAM" id="SSF51391">
    <property type="entry name" value="Thiamin phosphate synthase"/>
    <property type="match status" value="1"/>
</dbReference>
<protein>
    <submittedName>
        <fullName evidence="2">Thiamine phosphate synthase</fullName>
    </submittedName>
</protein>
<feature type="domain" description="Thiamine phosphate synthase/TenI" evidence="1">
    <location>
        <begin position="56"/>
        <end position="170"/>
    </location>
</feature>
<proteinExistence type="predicted"/>
<dbReference type="InterPro" id="IPR036206">
    <property type="entry name" value="ThiamineP_synth_sf"/>
</dbReference>
<sequence>MIIAVTPYEILNDRHIDRLVKIEPWINGVIIRVPMSHESLKKWLGILMDKGFPKQKVIIHTNILLAQEMGMKRIHFSEYQLPKQLDMAYWEVSMSIHSQEMIRKIKQTGVRWGLFGHLYMSRSKPGKAPRTFKEVNDALREDFPLVGIGGINVETIAHVPKAFQGVAMIDGAFNQDVKGFLKMVQKWNG</sequence>
<dbReference type="Pfam" id="PF02581">
    <property type="entry name" value="TMP-TENI"/>
    <property type="match status" value="1"/>
</dbReference>
<organism evidence="2 3">
    <name type="scientific">Staphylococcus ratti</name>
    <dbReference type="NCBI Taxonomy" id="2892440"/>
    <lineage>
        <taxon>Bacteria</taxon>
        <taxon>Bacillati</taxon>
        <taxon>Bacillota</taxon>
        <taxon>Bacilli</taxon>
        <taxon>Bacillales</taxon>
        <taxon>Staphylococcaceae</taxon>
        <taxon>Staphylococcus</taxon>
    </lineage>
</organism>
<dbReference type="RefSeq" id="WP_229292323.1">
    <property type="nucleotide sequence ID" value="NZ_CP086654.1"/>
</dbReference>
<gene>
    <name evidence="2" type="ORF">LN051_09660</name>
</gene>
<dbReference type="EMBL" id="CP086654">
    <property type="protein sequence ID" value="UEX89818.1"/>
    <property type="molecule type" value="Genomic_DNA"/>
</dbReference>
<dbReference type="InterPro" id="IPR022998">
    <property type="entry name" value="ThiamineP_synth_TenI"/>
</dbReference>
<evidence type="ECO:0000259" key="1">
    <source>
        <dbReference type="Pfam" id="PF02581"/>
    </source>
</evidence>